<keyword evidence="4 10" id="KW-0456">Lyase</keyword>
<evidence type="ECO:0000256" key="9">
    <source>
        <dbReference type="RuleBase" id="RU362118"/>
    </source>
</evidence>
<evidence type="ECO:0000313" key="11">
    <source>
        <dbReference type="Proteomes" id="UP000243073"/>
    </source>
</evidence>
<dbReference type="Gene3D" id="3.90.1150.10">
    <property type="entry name" value="Aspartate Aminotransferase, domain 1"/>
    <property type="match status" value="1"/>
</dbReference>
<dbReference type="SUPFAM" id="SSF53383">
    <property type="entry name" value="PLP-dependent transferases"/>
    <property type="match status" value="1"/>
</dbReference>
<dbReference type="GO" id="GO:0047804">
    <property type="term" value="F:cysteine-S-conjugate beta-lyase activity"/>
    <property type="evidence" value="ECO:0007669"/>
    <property type="project" value="UniProtKB-EC"/>
</dbReference>
<dbReference type="Proteomes" id="UP000243073">
    <property type="component" value="Unassembled WGS sequence"/>
</dbReference>
<dbReference type="GO" id="GO:0030170">
    <property type="term" value="F:pyridoxal phosphate binding"/>
    <property type="evidence" value="ECO:0007669"/>
    <property type="project" value="InterPro"/>
</dbReference>
<dbReference type="PIRSF" id="PIRSF001434">
    <property type="entry name" value="CGS"/>
    <property type="match status" value="1"/>
</dbReference>
<dbReference type="Pfam" id="PF01053">
    <property type="entry name" value="Cys_Met_Meta_PP"/>
    <property type="match status" value="1"/>
</dbReference>
<gene>
    <name evidence="10" type="ORF">BFR47_01060</name>
</gene>
<comment type="pathway">
    <text evidence="5">Amino-acid biosynthesis; L-methionine biosynthesis via de novo pathway; L-homocysteine from L-cystathionine: step 1/1.</text>
</comment>
<comment type="similarity">
    <text evidence="2 9">Belongs to the trans-sulfuration enzymes family.</text>
</comment>
<comment type="cofactor">
    <cofactor evidence="1 9">
        <name>pyridoxal 5'-phosphate</name>
        <dbReference type="ChEBI" id="CHEBI:597326"/>
    </cofactor>
</comment>
<evidence type="ECO:0000256" key="2">
    <source>
        <dbReference type="ARBA" id="ARBA00009077"/>
    </source>
</evidence>
<evidence type="ECO:0000256" key="4">
    <source>
        <dbReference type="ARBA" id="ARBA00023239"/>
    </source>
</evidence>
<dbReference type="InterPro" id="IPR015422">
    <property type="entry name" value="PyrdxlP-dep_Trfase_small"/>
</dbReference>
<evidence type="ECO:0000256" key="1">
    <source>
        <dbReference type="ARBA" id="ARBA00001933"/>
    </source>
</evidence>
<sequence length="404" mass="43962">MHWHSRLVQPQTLAAPGFESLATPTYRGSTVVFKRQADVVDDWKQAENGYSYGLYGTPTALELSGRIAQLEGALHSFVVPGGQAAIALVYFAMCKAGSHALVPYNAYGPNKEMAQGLLKNLGVDVEPYDPLIGAGISDLIRENTTLIWVESPGSVTMEIQDIPAICKAAHERDIMVALDNTYAAGVLFDAFGHGVDISMQALTKYVGGHSDLLLGTVSVNNESLKAKVGITYKQLGLAVSPDDCSLALRGLQTLGIRLTHLEASTLEVAEWLTKQKEIAQVLHPAFPSCPGHDLWKRDFIGSSSVFSFLFTEEFTAQQVEQFIDTLELFKIGMSWGGVTSLALVYPNIDRPGKDYAGRLVRLNIGLEHPAELIKDLERAIQAISQSGVTHQRSKNVPLDRVALE</sequence>
<dbReference type="EMBL" id="MDKE01000011">
    <property type="protein sequence ID" value="OIN12311.1"/>
    <property type="molecule type" value="Genomic_DNA"/>
</dbReference>
<dbReference type="PROSITE" id="PS00868">
    <property type="entry name" value="CYS_MET_METAB_PP"/>
    <property type="match status" value="1"/>
</dbReference>
<dbReference type="GO" id="GO:0019450">
    <property type="term" value="P:L-cysteine catabolic process to pyruvate"/>
    <property type="evidence" value="ECO:0007669"/>
    <property type="project" value="TreeGrafter"/>
</dbReference>
<dbReference type="InterPro" id="IPR015424">
    <property type="entry name" value="PyrdxlP-dep_Trfase"/>
</dbReference>
<accession>A0A1J4QFT7</accession>
<dbReference type="STRING" id="1414654.BFR47_01060"/>
<comment type="caution">
    <text evidence="10">The sequence shown here is derived from an EMBL/GenBank/DDBJ whole genome shotgun (WGS) entry which is preliminary data.</text>
</comment>
<dbReference type="InterPro" id="IPR054542">
    <property type="entry name" value="Cys_met_metab_PP"/>
</dbReference>
<dbReference type="NCBIfam" id="NF005456">
    <property type="entry name" value="PRK07050.1"/>
    <property type="match status" value="1"/>
</dbReference>
<name>A0A1J4QFT7_9GAMM</name>
<comment type="catalytic activity">
    <reaction evidence="7">
        <text>an S-substituted L-cysteine + H2O = a thiol + pyruvate + NH4(+)</text>
        <dbReference type="Rhea" id="RHEA:18121"/>
        <dbReference type="ChEBI" id="CHEBI:15361"/>
        <dbReference type="ChEBI" id="CHEBI:15377"/>
        <dbReference type="ChEBI" id="CHEBI:28938"/>
        <dbReference type="ChEBI" id="CHEBI:29256"/>
        <dbReference type="ChEBI" id="CHEBI:58717"/>
        <dbReference type="EC" id="4.4.1.13"/>
    </reaction>
</comment>
<dbReference type="InterPro" id="IPR000277">
    <property type="entry name" value="Cys/Met-Metab_PyrdxlP-dep_enz"/>
</dbReference>
<keyword evidence="11" id="KW-1185">Reference proteome</keyword>
<proteinExistence type="inferred from homology"/>
<dbReference type="Gene3D" id="3.40.640.10">
    <property type="entry name" value="Type I PLP-dependent aspartate aminotransferase-like (Major domain)"/>
    <property type="match status" value="1"/>
</dbReference>
<evidence type="ECO:0000313" key="10">
    <source>
        <dbReference type="EMBL" id="OIN12311.1"/>
    </source>
</evidence>
<evidence type="ECO:0000256" key="7">
    <source>
        <dbReference type="ARBA" id="ARBA00047625"/>
    </source>
</evidence>
<dbReference type="GO" id="GO:0019346">
    <property type="term" value="P:transsulfuration"/>
    <property type="evidence" value="ECO:0007669"/>
    <property type="project" value="InterPro"/>
</dbReference>
<evidence type="ECO:0000256" key="5">
    <source>
        <dbReference type="ARBA" id="ARBA00046315"/>
    </source>
</evidence>
<comment type="catalytic activity">
    <reaction evidence="6">
        <text>L,L-cystathionine + H2O = L-homocysteine + pyruvate + NH4(+)</text>
        <dbReference type="Rhea" id="RHEA:13965"/>
        <dbReference type="ChEBI" id="CHEBI:15361"/>
        <dbReference type="ChEBI" id="CHEBI:15377"/>
        <dbReference type="ChEBI" id="CHEBI:28938"/>
        <dbReference type="ChEBI" id="CHEBI:58161"/>
        <dbReference type="ChEBI" id="CHEBI:58199"/>
    </reaction>
</comment>
<protein>
    <submittedName>
        <fullName evidence="10">Cystathionine beta-lyase</fullName>
    </submittedName>
</protein>
<dbReference type="OrthoDB" id="9805807at2"/>
<keyword evidence="3 8" id="KW-0663">Pyridoxal phosphate</keyword>
<organism evidence="10 11">
    <name type="scientific">Oceanisphaera psychrotolerans</name>
    <dbReference type="NCBI Taxonomy" id="1414654"/>
    <lineage>
        <taxon>Bacteria</taxon>
        <taxon>Pseudomonadati</taxon>
        <taxon>Pseudomonadota</taxon>
        <taxon>Gammaproteobacteria</taxon>
        <taxon>Aeromonadales</taxon>
        <taxon>Aeromonadaceae</taxon>
        <taxon>Oceanisphaera</taxon>
    </lineage>
</organism>
<evidence type="ECO:0000256" key="8">
    <source>
        <dbReference type="PIRSR" id="PIRSR001434-2"/>
    </source>
</evidence>
<reference evidence="10 11" key="1">
    <citation type="submission" date="2016-07" db="EMBL/GenBank/DDBJ databases">
        <title>Draft Genome Sequence of Oceanisphaera psychrotolerans, isolated from coastal sediment samples.</title>
        <authorList>
            <person name="Zhuo S."/>
            <person name="Ruan Z."/>
        </authorList>
    </citation>
    <scope>NUCLEOTIDE SEQUENCE [LARGE SCALE GENOMIC DNA]</scope>
    <source>
        <strain evidence="10 11">LAM-WHM-ZC</strain>
    </source>
</reference>
<dbReference type="AlphaFoldDB" id="A0A1J4QFT7"/>
<evidence type="ECO:0000256" key="3">
    <source>
        <dbReference type="ARBA" id="ARBA00022898"/>
    </source>
</evidence>
<dbReference type="RefSeq" id="WP_071472086.1">
    <property type="nucleotide sequence ID" value="NZ_MDKE01000011.1"/>
</dbReference>
<dbReference type="InterPro" id="IPR006233">
    <property type="entry name" value="Cys_b_lyase_bac"/>
</dbReference>
<dbReference type="InterPro" id="IPR015421">
    <property type="entry name" value="PyrdxlP-dep_Trfase_major"/>
</dbReference>
<dbReference type="PANTHER" id="PTHR43500">
    <property type="entry name" value="CYSTATHIONINE BETA-LYASE-RELATED"/>
    <property type="match status" value="1"/>
</dbReference>
<evidence type="ECO:0000256" key="6">
    <source>
        <dbReference type="ARBA" id="ARBA00047517"/>
    </source>
</evidence>
<dbReference type="NCBIfam" id="TIGR01324">
    <property type="entry name" value="cysta_beta_ly_B"/>
    <property type="match status" value="1"/>
</dbReference>
<dbReference type="PANTHER" id="PTHR43500:SF1">
    <property type="entry name" value="CYSTATHIONINE BETA-LYASE-RELATED"/>
    <property type="match status" value="1"/>
</dbReference>
<feature type="modified residue" description="N6-(pyridoxal phosphate)lysine" evidence="8">
    <location>
        <position position="204"/>
    </location>
</feature>